<protein>
    <submittedName>
        <fullName evidence="1">Uncharacterized protein</fullName>
    </submittedName>
</protein>
<evidence type="ECO:0000313" key="1">
    <source>
        <dbReference type="EMBL" id="KKK71335.1"/>
    </source>
</evidence>
<organism evidence="1">
    <name type="scientific">marine sediment metagenome</name>
    <dbReference type="NCBI Taxonomy" id="412755"/>
    <lineage>
        <taxon>unclassified sequences</taxon>
        <taxon>metagenomes</taxon>
        <taxon>ecological metagenomes</taxon>
    </lineage>
</organism>
<comment type="caution">
    <text evidence="1">The sequence shown here is derived from an EMBL/GenBank/DDBJ whole genome shotgun (WGS) entry which is preliminary data.</text>
</comment>
<dbReference type="EMBL" id="LAZR01057786">
    <property type="protein sequence ID" value="KKK71335.1"/>
    <property type="molecule type" value="Genomic_DNA"/>
</dbReference>
<feature type="non-terminal residue" evidence="1">
    <location>
        <position position="1"/>
    </location>
</feature>
<sequence length="329" mass="35858">DKVAAVNDRIPIDATLALGENYVMGSAIGGGDVLAHFYPDISIKGITEEQDSANPLYLDMLERNDAFFMPMPTPGAVLIVKALGKNVIVYSEDGITALQFAQQPTPTYGVKQIASFGIFERGAVGGDDFMHTFVDTSGDVWTITPDLELKRLGYKEFIGGMVGDSMLVSQDPLLKDIYISSDSDCYLLTSEGLGQTSELVTSLVMAEGGLVGVRKTITGRGDLLFTIHQRDMGYKGIKMVQSIEVGIDTSEDVYVAIDYRHSKADSYTRTGFILLSPEGMAVIPVSGIDFRYVVKVVNATSADIDYMLIHFKAIDKRYRRGLANVSENT</sequence>
<reference evidence="1" key="1">
    <citation type="journal article" date="2015" name="Nature">
        <title>Complex archaea that bridge the gap between prokaryotes and eukaryotes.</title>
        <authorList>
            <person name="Spang A."/>
            <person name="Saw J.H."/>
            <person name="Jorgensen S.L."/>
            <person name="Zaremba-Niedzwiedzka K."/>
            <person name="Martijn J."/>
            <person name="Lind A.E."/>
            <person name="van Eijk R."/>
            <person name="Schleper C."/>
            <person name="Guy L."/>
            <person name="Ettema T.J."/>
        </authorList>
    </citation>
    <scope>NUCLEOTIDE SEQUENCE</scope>
</reference>
<name>A0A0F8YCA5_9ZZZZ</name>
<gene>
    <name evidence="1" type="ORF">LCGC14_2914930</name>
</gene>
<accession>A0A0F8YCA5</accession>
<proteinExistence type="predicted"/>
<dbReference type="AlphaFoldDB" id="A0A0F8YCA5"/>